<sequence>MAEETECPPLWVWLRVRHRVPASLPDTVKDKLRPRFYGPYQVVAVINEVAYRLALPPGTRLHDVIHVGLLKPFVGVPPSSPPALPPIKCGAVQPVPRQVVCVRYNRGWFYHKEVRVWLTRIPNVEPLVKTPHYERGSYGCFDPNNWETIRKDNFVLHYDQIEKKPAIPSSSQTVRGNISW</sequence>
<evidence type="ECO:0000259" key="4">
    <source>
        <dbReference type="Pfam" id="PF04153"/>
    </source>
</evidence>
<dbReference type="Gene3D" id="2.30.30.1020">
    <property type="entry name" value="CCR4-NOT complex subunit 2/3/5, C-terminal domain"/>
    <property type="match status" value="1"/>
</dbReference>
<evidence type="ECO:0000313" key="6">
    <source>
        <dbReference type="EMBL" id="AAR07088.1"/>
    </source>
</evidence>
<evidence type="ECO:0000256" key="1">
    <source>
        <dbReference type="ARBA" id="ARBA00007682"/>
    </source>
</evidence>
<dbReference type="InterPro" id="IPR007282">
    <property type="entry name" value="NOT2/3/5_C"/>
</dbReference>
<proteinExistence type="inferred from homology"/>
<dbReference type="GO" id="GO:0030015">
    <property type="term" value="C:CCR4-NOT core complex"/>
    <property type="evidence" value="ECO:0007669"/>
    <property type="project" value="InterPro"/>
</dbReference>
<reference evidence="6" key="1">
    <citation type="journal article" date="2003" name="Proc. Natl. Acad. Sci. U.S.A.">
        <title>A complex history of rearrangement in an orthologous region of the maize, sorghum, and rice genomes.</title>
        <authorList>
            <person name="Ilic K."/>
            <person name="SanMiguel P.J."/>
            <person name="Bennetzen J.L."/>
        </authorList>
    </citation>
    <scope>NUCLEOTIDE SEQUENCE</scope>
</reference>
<evidence type="ECO:0000256" key="2">
    <source>
        <dbReference type="ARBA" id="ARBA00023015"/>
    </source>
</evidence>
<dbReference type="InterPro" id="IPR040168">
    <property type="entry name" value="Not2/3/5"/>
</dbReference>
<comment type="similarity">
    <text evidence="1">Belongs to the CNOT2/3/5 family.</text>
</comment>
<evidence type="ECO:0000256" key="3">
    <source>
        <dbReference type="ARBA" id="ARBA00023163"/>
    </source>
</evidence>
<dbReference type="PANTHER" id="PTHR23326">
    <property type="entry name" value="CCR4 NOT-RELATED"/>
    <property type="match status" value="1"/>
</dbReference>
<protein>
    <submittedName>
        <fullName evidence="6">Uncharacterized protein</fullName>
    </submittedName>
</protein>
<feature type="domain" description="NOT2/NOT3/NOT5 C-terminal" evidence="4">
    <location>
        <begin position="104"/>
        <end position="161"/>
    </location>
</feature>
<dbReference type="Pfam" id="PF24626">
    <property type="entry name" value="SH3_Tf2-1"/>
    <property type="match status" value="1"/>
</dbReference>
<dbReference type="GO" id="GO:0006355">
    <property type="term" value="P:regulation of DNA-templated transcription"/>
    <property type="evidence" value="ECO:0007669"/>
    <property type="project" value="InterPro"/>
</dbReference>
<dbReference type="Pfam" id="PF04153">
    <property type="entry name" value="NOT2_3_5_C"/>
    <property type="match status" value="1"/>
</dbReference>
<dbReference type="InterPro" id="IPR038635">
    <property type="entry name" value="CCR4-NOT_su2/3/5_C_sf"/>
</dbReference>
<keyword evidence="2" id="KW-0805">Transcription regulation</keyword>
<evidence type="ECO:0000259" key="5">
    <source>
        <dbReference type="Pfam" id="PF24626"/>
    </source>
</evidence>
<name>Q6TUA7_ORYSJ</name>
<dbReference type="AlphaFoldDB" id="Q6TUA7"/>
<accession>Q6TUA7</accession>
<dbReference type="InterPro" id="IPR056924">
    <property type="entry name" value="SH3_Tf2-1"/>
</dbReference>
<organism evidence="6">
    <name type="scientific">Oryza sativa subsp. japonica</name>
    <name type="common">Rice</name>
    <dbReference type="NCBI Taxonomy" id="39947"/>
    <lineage>
        <taxon>Eukaryota</taxon>
        <taxon>Viridiplantae</taxon>
        <taxon>Streptophyta</taxon>
        <taxon>Embryophyta</taxon>
        <taxon>Tracheophyta</taxon>
        <taxon>Spermatophyta</taxon>
        <taxon>Magnoliopsida</taxon>
        <taxon>Liliopsida</taxon>
        <taxon>Poales</taxon>
        <taxon>Poaceae</taxon>
        <taxon>BOP clade</taxon>
        <taxon>Oryzoideae</taxon>
        <taxon>Oryzeae</taxon>
        <taxon>Oryzinae</taxon>
        <taxon>Oryza</taxon>
        <taxon>Oryza sativa</taxon>
    </lineage>
</organism>
<keyword evidence="3" id="KW-0804">Transcription</keyword>
<feature type="domain" description="Tf2-1-like SH3-like" evidence="5">
    <location>
        <begin position="11"/>
        <end position="74"/>
    </location>
</feature>
<dbReference type="EMBL" id="AY387483">
    <property type="protein sequence ID" value="AAR07088.1"/>
    <property type="molecule type" value="Genomic_DNA"/>
</dbReference>